<keyword evidence="1" id="KW-1133">Transmembrane helix</keyword>
<evidence type="ECO:0000313" key="3">
    <source>
        <dbReference type="Proteomes" id="UP000247540"/>
    </source>
</evidence>
<reference evidence="2 3" key="1">
    <citation type="submission" date="2018-06" db="EMBL/GenBank/DDBJ databases">
        <title>Genomic Encyclopedia of Type Strains, Phase III (KMG-III): the genomes of soil and plant-associated and newly described type strains.</title>
        <authorList>
            <person name="Whitman W."/>
        </authorList>
    </citation>
    <scope>NUCLEOTIDE SEQUENCE [LARGE SCALE GENOMIC DNA]</scope>
    <source>
        <strain evidence="2 3">CECT 7646</strain>
    </source>
</reference>
<dbReference type="Proteomes" id="UP000247540">
    <property type="component" value="Unassembled WGS sequence"/>
</dbReference>
<feature type="transmembrane region" description="Helical" evidence="1">
    <location>
        <begin position="72"/>
        <end position="98"/>
    </location>
</feature>
<dbReference type="GO" id="GO:0015385">
    <property type="term" value="F:sodium:proton antiporter activity"/>
    <property type="evidence" value="ECO:0007669"/>
    <property type="project" value="TreeGrafter"/>
</dbReference>
<dbReference type="InterPro" id="IPR005133">
    <property type="entry name" value="PhaG_MnhG_YufB"/>
</dbReference>
<keyword evidence="1" id="KW-0472">Membrane</keyword>
<protein>
    <submittedName>
        <fullName evidence="2">Multisubunit potassium/proton antiporter PhaG subunit</fullName>
    </submittedName>
</protein>
<organism evidence="2 3">
    <name type="scientific">Xylophilus ampelinus</name>
    <dbReference type="NCBI Taxonomy" id="54067"/>
    <lineage>
        <taxon>Bacteria</taxon>
        <taxon>Pseudomonadati</taxon>
        <taxon>Pseudomonadota</taxon>
        <taxon>Betaproteobacteria</taxon>
        <taxon>Burkholderiales</taxon>
        <taxon>Xylophilus</taxon>
    </lineage>
</organism>
<comment type="caution">
    <text evidence="2">The sequence shown here is derived from an EMBL/GenBank/DDBJ whole genome shotgun (WGS) entry which is preliminary data.</text>
</comment>
<dbReference type="AlphaFoldDB" id="A0A318SGS4"/>
<feature type="transmembrane region" description="Helical" evidence="1">
    <location>
        <begin position="12"/>
        <end position="33"/>
    </location>
</feature>
<keyword evidence="3" id="KW-1185">Reference proteome</keyword>
<accession>A0A318SGS4</accession>
<dbReference type="EMBL" id="QJTC01000012">
    <property type="protein sequence ID" value="PYE77825.1"/>
    <property type="molecule type" value="Genomic_DNA"/>
</dbReference>
<dbReference type="PANTHER" id="PTHR34703:SF1">
    <property type="entry name" value="ANTIPORTER SUBUNIT MNHG2-RELATED"/>
    <property type="match status" value="1"/>
</dbReference>
<keyword evidence="1" id="KW-0812">Transmembrane</keyword>
<name>A0A318SGS4_9BURK</name>
<dbReference type="PANTHER" id="PTHR34703">
    <property type="entry name" value="ANTIPORTER SUBUNIT MNHG2-RELATED"/>
    <property type="match status" value="1"/>
</dbReference>
<dbReference type="RefSeq" id="WP_110465770.1">
    <property type="nucleotide sequence ID" value="NZ_JAMOFZ010000012.1"/>
</dbReference>
<evidence type="ECO:0000256" key="1">
    <source>
        <dbReference type="SAM" id="Phobius"/>
    </source>
</evidence>
<evidence type="ECO:0000313" key="2">
    <source>
        <dbReference type="EMBL" id="PYE77825.1"/>
    </source>
</evidence>
<sequence>MTPAHLPLWAEIVVGVLALVGSTMALIGSVGVLRLSTFFQRIHATTLGSTMGGWTLACATIVYFSARDGTLAVHALLISVFVALTIPVTTIFLMRAVLFRHRQARLGGVPPALGAYGEADRN</sequence>
<dbReference type="OrthoDB" id="9813804at2"/>
<feature type="transmembrane region" description="Helical" evidence="1">
    <location>
        <begin position="45"/>
        <end position="66"/>
    </location>
</feature>
<dbReference type="Pfam" id="PF03334">
    <property type="entry name" value="PhaG_MnhG_YufB"/>
    <property type="match status" value="1"/>
</dbReference>
<gene>
    <name evidence="2" type="ORF">DFQ15_11277</name>
</gene>
<proteinExistence type="predicted"/>